<evidence type="ECO:0000313" key="1">
    <source>
        <dbReference type="EMBL" id="PXX09741.1"/>
    </source>
</evidence>
<dbReference type="EMBL" id="QJJU01000005">
    <property type="protein sequence ID" value="PXX09741.1"/>
    <property type="molecule type" value="Genomic_DNA"/>
</dbReference>
<organism evidence="1 2">
    <name type="scientific">Mycolicibacterium moriokaense</name>
    <dbReference type="NCBI Taxonomy" id="39691"/>
    <lineage>
        <taxon>Bacteria</taxon>
        <taxon>Bacillati</taxon>
        <taxon>Actinomycetota</taxon>
        <taxon>Actinomycetes</taxon>
        <taxon>Mycobacteriales</taxon>
        <taxon>Mycobacteriaceae</taxon>
        <taxon>Mycolicibacterium</taxon>
    </lineage>
</organism>
<sequence length="74" mass="8342">MRQEMLTAMTYFTADLQATGQLRTGASADDVRDVLWAYHSPEIYELLVLERGWSAEQYGRFVGEAMIGAVLDPE</sequence>
<evidence type="ECO:0000313" key="2">
    <source>
        <dbReference type="Proteomes" id="UP000247781"/>
    </source>
</evidence>
<evidence type="ECO:0008006" key="3">
    <source>
        <dbReference type="Google" id="ProtNLM"/>
    </source>
</evidence>
<accession>A0A318HIE5</accession>
<proteinExistence type="predicted"/>
<gene>
    <name evidence="1" type="ORF">C8E89_10594</name>
</gene>
<reference evidence="2" key="1">
    <citation type="submission" date="2018-05" db="EMBL/GenBank/DDBJ databases">
        <authorList>
            <person name="Deangelis K."/>
            <person name="Huntemann M."/>
            <person name="Clum A."/>
            <person name="Pillay M."/>
            <person name="Palaniappan K."/>
            <person name="Varghese N."/>
            <person name="Mikhailova N."/>
            <person name="Stamatis D."/>
            <person name="Reddy T."/>
            <person name="Daum C."/>
            <person name="Shapiro N."/>
            <person name="Ivanova N."/>
            <person name="Kyrpides N."/>
            <person name="Woyke T."/>
        </authorList>
    </citation>
    <scope>NUCLEOTIDE SEQUENCE [LARGE SCALE GENOMIC DNA]</scope>
    <source>
        <strain evidence="2">GAS496</strain>
    </source>
</reference>
<protein>
    <recommendedName>
        <fullName evidence="3">TetR family transcriptional regulator</fullName>
    </recommendedName>
</protein>
<dbReference type="AlphaFoldDB" id="A0A318HIE5"/>
<comment type="caution">
    <text evidence="1">The sequence shown here is derived from an EMBL/GenBank/DDBJ whole genome shotgun (WGS) entry which is preliminary data.</text>
</comment>
<keyword evidence="2" id="KW-1185">Reference proteome</keyword>
<name>A0A318HIE5_9MYCO</name>
<reference evidence="1 2" key="2">
    <citation type="submission" date="2018-06" db="EMBL/GenBank/DDBJ databases">
        <title>Sequencing of bacterial isolates from soil warming experiment in Harvard Forest, Massachusetts, USA.</title>
        <authorList>
            <person name="Deangelis K.PhD."/>
        </authorList>
    </citation>
    <scope>NUCLEOTIDE SEQUENCE [LARGE SCALE GENOMIC DNA]</scope>
    <source>
        <strain evidence="1 2">GAS496</strain>
    </source>
</reference>
<dbReference type="Proteomes" id="UP000247781">
    <property type="component" value="Unassembled WGS sequence"/>
</dbReference>